<evidence type="ECO:0000313" key="2">
    <source>
        <dbReference type="Proteomes" id="UP000824083"/>
    </source>
</evidence>
<accession>A0A9D1LEI1</accession>
<dbReference type="AlphaFoldDB" id="A0A9D1LEI1"/>
<gene>
    <name evidence="1" type="ORF">IAC56_00625</name>
</gene>
<reference evidence="1" key="1">
    <citation type="submission" date="2020-10" db="EMBL/GenBank/DDBJ databases">
        <authorList>
            <person name="Gilroy R."/>
        </authorList>
    </citation>
    <scope>NUCLEOTIDE SEQUENCE</scope>
    <source>
        <strain evidence="1">7463</strain>
    </source>
</reference>
<organism evidence="1 2">
    <name type="scientific">Candidatus Aphodousia faecigallinarum</name>
    <dbReference type="NCBI Taxonomy" id="2840677"/>
    <lineage>
        <taxon>Bacteria</taxon>
        <taxon>Pseudomonadati</taxon>
        <taxon>Pseudomonadota</taxon>
        <taxon>Betaproteobacteria</taxon>
        <taxon>Burkholderiales</taxon>
        <taxon>Sutterellaceae</taxon>
        <taxon>Sutterellaceae incertae sedis</taxon>
        <taxon>Candidatus Aphodousia</taxon>
    </lineage>
</organism>
<comment type="caution">
    <text evidence="1">The sequence shown here is derived from an EMBL/GenBank/DDBJ whole genome shotgun (WGS) entry which is preliminary data.</text>
</comment>
<proteinExistence type="predicted"/>
<dbReference type="PANTHER" id="PTHR37953:SF1">
    <property type="entry name" value="UPF0127 PROTEIN MJ1496"/>
    <property type="match status" value="1"/>
</dbReference>
<protein>
    <submittedName>
        <fullName evidence="1">DUF192 domain-containing protein</fullName>
    </submittedName>
</protein>
<dbReference type="EMBL" id="DVMY01000016">
    <property type="protein sequence ID" value="HIU36774.1"/>
    <property type="molecule type" value="Genomic_DNA"/>
</dbReference>
<evidence type="ECO:0000313" key="1">
    <source>
        <dbReference type="EMBL" id="HIU36774.1"/>
    </source>
</evidence>
<name>A0A9D1LEI1_9BURK</name>
<dbReference type="PANTHER" id="PTHR37953">
    <property type="entry name" value="UPF0127 PROTEIN MJ1496"/>
    <property type="match status" value="1"/>
</dbReference>
<dbReference type="Gene3D" id="2.60.120.1140">
    <property type="entry name" value="Protein of unknown function DUF192"/>
    <property type="match status" value="1"/>
</dbReference>
<sequence length="147" mass="16745">MPLLKTARMVIQHCSRSFYVLFITTLIPSVALSENICVDQYCLEARLALTTQEQEKGLQGVAHLADNEGMLFVFNPPRPVCMWMKDVPIDLEVVFFDENGRLMAVRQMKAQTENTHCAPSKVAWALEVNPGWFEKKRLTKGAKLQFN</sequence>
<dbReference type="Pfam" id="PF02643">
    <property type="entry name" value="DUF192"/>
    <property type="match status" value="1"/>
</dbReference>
<reference evidence="1" key="2">
    <citation type="journal article" date="2021" name="PeerJ">
        <title>Extensive microbial diversity within the chicken gut microbiome revealed by metagenomics and culture.</title>
        <authorList>
            <person name="Gilroy R."/>
            <person name="Ravi A."/>
            <person name="Getino M."/>
            <person name="Pursley I."/>
            <person name="Horton D.L."/>
            <person name="Alikhan N.F."/>
            <person name="Baker D."/>
            <person name="Gharbi K."/>
            <person name="Hall N."/>
            <person name="Watson M."/>
            <person name="Adriaenssens E.M."/>
            <person name="Foster-Nyarko E."/>
            <person name="Jarju S."/>
            <person name="Secka A."/>
            <person name="Antonio M."/>
            <person name="Oren A."/>
            <person name="Chaudhuri R.R."/>
            <person name="La Ragione R."/>
            <person name="Hildebrand F."/>
            <person name="Pallen M.J."/>
        </authorList>
    </citation>
    <scope>NUCLEOTIDE SEQUENCE</scope>
    <source>
        <strain evidence="1">7463</strain>
    </source>
</reference>
<dbReference type="InterPro" id="IPR003795">
    <property type="entry name" value="DUF192"/>
</dbReference>
<dbReference type="InterPro" id="IPR038695">
    <property type="entry name" value="Saro_0823-like_sf"/>
</dbReference>
<dbReference type="Proteomes" id="UP000824083">
    <property type="component" value="Unassembled WGS sequence"/>
</dbReference>